<dbReference type="InterPro" id="IPR013974">
    <property type="entry name" value="SAF"/>
</dbReference>
<evidence type="ECO:0000256" key="1">
    <source>
        <dbReference type="ARBA" id="ARBA00004418"/>
    </source>
</evidence>
<dbReference type="EMBL" id="AP019536">
    <property type="protein sequence ID" value="BBI98755.1"/>
    <property type="molecule type" value="Genomic_DNA"/>
</dbReference>
<dbReference type="Proteomes" id="UP001319121">
    <property type="component" value="Chromosome"/>
</dbReference>
<organism evidence="6 7">
    <name type="scientific">Ferrigenium kumadai</name>
    <dbReference type="NCBI Taxonomy" id="1682490"/>
    <lineage>
        <taxon>Bacteria</taxon>
        <taxon>Pseudomonadati</taxon>
        <taxon>Pseudomonadota</taxon>
        <taxon>Betaproteobacteria</taxon>
        <taxon>Nitrosomonadales</taxon>
        <taxon>Gallionellaceae</taxon>
        <taxon>Ferrigenium</taxon>
    </lineage>
</organism>
<reference evidence="6 7" key="1">
    <citation type="submission" date="2019-03" db="EMBL/GenBank/DDBJ databases">
        <title>Complete genome sequence of Ferrigenium kumadai strain An22, a microaerophilic iron-oxidizing bacterium isolated from a paddy field soil.</title>
        <authorList>
            <person name="Watanabe T."/>
            <person name="Asakawa S."/>
        </authorList>
    </citation>
    <scope>NUCLEOTIDE SEQUENCE [LARGE SCALE GENOMIC DNA]</scope>
    <source>
        <strain evidence="6 7">An22</strain>
    </source>
</reference>
<comment type="subcellular location">
    <subcellularLocation>
        <location evidence="1 4">Periplasm</location>
    </subcellularLocation>
</comment>
<name>A0AAN1SXK2_9PROT</name>
<evidence type="ECO:0000313" key="6">
    <source>
        <dbReference type="EMBL" id="BBI98755.1"/>
    </source>
</evidence>
<dbReference type="InterPro" id="IPR017585">
    <property type="entry name" value="SAF_FlgA"/>
</dbReference>
<dbReference type="PANTHER" id="PTHR36307:SF1">
    <property type="entry name" value="FLAGELLA BASAL BODY P-RING FORMATION PROTEIN FLGA"/>
    <property type="match status" value="1"/>
</dbReference>
<dbReference type="Gene3D" id="2.30.30.760">
    <property type="match status" value="1"/>
</dbReference>
<dbReference type="InterPro" id="IPR039246">
    <property type="entry name" value="Flagellar_FlgA"/>
</dbReference>
<sequence>MLIFVSLLLACAVASAAPQSHAQIRSVADAFVQQQTAALPGKATYKIEEIDRRIALPECARLEAFLPAGSQLIGRTAVGVRCLEQNGWSIFVPVQVRLSLDLLVTTRQLPLGHTLQESDIATQATETSQTASGYTDPKQVIGKVLRYGITAGQVLREDMLRAPYSVTQGQAVQLTVQGKGFSIRSEGVALNNASEGQPVQVRVAAGRVVSGVARAGGVVEITP</sequence>
<dbReference type="InterPro" id="IPR041231">
    <property type="entry name" value="FlgA_N"/>
</dbReference>
<dbReference type="CDD" id="cd11614">
    <property type="entry name" value="SAF_CpaB_FlgA_like"/>
    <property type="match status" value="1"/>
</dbReference>
<evidence type="ECO:0000259" key="5">
    <source>
        <dbReference type="SMART" id="SM00858"/>
    </source>
</evidence>
<keyword evidence="4" id="KW-1005">Bacterial flagellum biogenesis</keyword>
<feature type="signal peptide" evidence="4">
    <location>
        <begin position="1"/>
        <end position="22"/>
    </location>
</feature>
<dbReference type="Gene3D" id="3.90.1210.10">
    <property type="entry name" value="Antifreeze-like/N-acetylneuraminic acid synthase C-terminal domain"/>
    <property type="match status" value="1"/>
</dbReference>
<keyword evidence="7" id="KW-1185">Reference proteome</keyword>
<gene>
    <name evidence="6" type="ORF">FGKAn22_04480</name>
</gene>
<dbReference type="PANTHER" id="PTHR36307">
    <property type="entry name" value="FLAGELLA BASAL BODY P-RING FORMATION PROTEIN FLGA"/>
    <property type="match status" value="1"/>
</dbReference>
<evidence type="ECO:0000256" key="4">
    <source>
        <dbReference type="RuleBase" id="RU362063"/>
    </source>
</evidence>
<dbReference type="GO" id="GO:0042597">
    <property type="term" value="C:periplasmic space"/>
    <property type="evidence" value="ECO:0007669"/>
    <property type="project" value="UniProtKB-SubCell"/>
</dbReference>
<feature type="domain" description="SAF" evidence="5">
    <location>
        <begin position="100"/>
        <end position="161"/>
    </location>
</feature>
<proteinExistence type="inferred from homology"/>
<protein>
    <recommendedName>
        <fullName evidence="4">Flagella basal body P-ring formation protein FlgA</fullName>
    </recommendedName>
</protein>
<evidence type="ECO:0000313" key="7">
    <source>
        <dbReference type="Proteomes" id="UP001319121"/>
    </source>
</evidence>
<comment type="function">
    <text evidence="4">Involved in the assembly process of the P-ring formation. It may associate with FlgF on the rod constituting a structure essential for the P-ring assembly or may act as a modulator protein for the P-ring assembly.</text>
</comment>
<evidence type="ECO:0000256" key="2">
    <source>
        <dbReference type="ARBA" id="ARBA00022729"/>
    </source>
</evidence>
<dbReference type="GO" id="GO:0044780">
    <property type="term" value="P:bacterial-type flagellum assembly"/>
    <property type="evidence" value="ECO:0007669"/>
    <property type="project" value="InterPro"/>
</dbReference>
<comment type="similarity">
    <text evidence="4">Belongs to the FlgA family.</text>
</comment>
<dbReference type="SMART" id="SM00858">
    <property type="entry name" value="SAF"/>
    <property type="match status" value="1"/>
</dbReference>
<dbReference type="AlphaFoldDB" id="A0AAN1SXK2"/>
<dbReference type="NCBIfam" id="TIGR03170">
    <property type="entry name" value="flgA_cterm"/>
    <property type="match status" value="1"/>
</dbReference>
<evidence type="ECO:0000256" key="3">
    <source>
        <dbReference type="ARBA" id="ARBA00022764"/>
    </source>
</evidence>
<dbReference type="Pfam" id="PF13144">
    <property type="entry name" value="ChapFlgA"/>
    <property type="match status" value="1"/>
</dbReference>
<dbReference type="KEGG" id="fku:FGKAn22_04480"/>
<keyword evidence="3 4" id="KW-0574">Periplasm</keyword>
<keyword evidence="2 4" id="KW-0732">Signal</keyword>
<feature type="chain" id="PRO_5042664212" description="Flagella basal body P-ring formation protein FlgA" evidence="4">
    <location>
        <begin position="23"/>
        <end position="223"/>
    </location>
</feature>
<accession>A0AAN1SXK2</accession>
<dbReference type="Pfam" id="PF17656">
    <property type="entry name" value="ChapFlgA_N"/>
    <property type="match status" value="1"/>
</dbReference>